<dbReference type="Proteomes" id="UP000886523">
    <property type="component" value="Unassembled WGS sequence"/>
</dbReference>
<protein>
    <submittedName>
        <fullName evidence="1">Uncharacterized protein</fullName>
    </submittedName>
</protein>
<comment type="caution">
    <text evidence="1">The sequence shown here is derived from an EMBL/GenBank/DDBJ whole genome shotgun (WGS) entry which is preliminary data.</text>
</comment>
<dbReference type="OrthoDB" id="3269726at2759"/>
<keyword evidence="2" id="KW-1185">Reference proteome</keyword>
<evidence type="ECO:0000313" key="2">
    <source>
        <dbReference type="Proteomes" id="UP000886523"/>
    </source>
</evidence>
<reference evidence="1" key="1">
    <citation type="journal article" date="2020" name="Nat. Commun.">
        <title>Large-scale genome sequencing of mycorrhizal fungi provides insights into the early evolution of symbiotic traits.</title>
        <authorList>
            <person name="Miyauchi S."/>
            <person name="Kiss E."/>
            <person name="Kuo A."/>
            <person name="Drula E."/>
            <person name="Kohler A."/>
            <person name="Sanchez-Garcia M."/>
            <person name="Morin E."/>
            <person name="Andreopoulos B."/>
            <person name="Barry K.W."/>
            <person name="Bonito G."/>
            <person name="Buee M."/>
            <person name="Carver A."/>
            <person name="Chen C."/>
            <person name="Cichocki N."/>
            <person name="Clum A."/>
            <person name="Culley D."/>
            <person name="Crous P.W."/>
            <person name="Fauchery L."/>
            <person name="Girlanda M."/>
            <person name="Hayes R.D."/>
            <person name="Keri Z."/>
            <person name="LaButti K."/>
            <person name="Lipzen A."/>
            <person name="Lombard V."/>
            <person name="Magnuson J."/>
            <person name="Maillard F."/>
            <person name="Murat C."/>
            <person name="Nolan M."/>
            <person name="Ohm R.A."/>
            <person name="Pangilinan J."/>
            <person name="Pereira M.F."/>
            <person name="Perotto S."/>
            <person name="Peter M."/>
            <person name="Pfister S."/>
            <person name="Riley R."/>
            <person name="Sitrit Y."/>
            <person name="Stielow J.B."/>
            <person name="Szollosi G."/>
            <person name="Zifcakova L."/>
            <person name="Stursova M."/>
            <person name="Spatafora J.W."/>
            <person name="Tedersoo L."/>
            <person name="Vaario L.M."/>
            <person name="Yamada A."/>
            <person name="Yan M."/>
            <person name="Wang P."/>
            <person name="Xu J."/>
            <person name="Bruns T."/>
            <person name="Baldrian P."/>
            <person name="Vilgalys R."/>
            <person name="Dunand C."/>
            <person name="Henrissat B."/>
            <person name="Grigoriev I.V."/>
            <person name="Hibbett D."/>
            <person name="Nagy L.G."/>
            <person name="Martin F.M."/>
        </authorList>
    </citation>
    <scope>NUCLEOTIDE SEQUENCE</scope>
    <source>
        <strain evidence="1">UP504</strain>
    </source>
</reference>
<gene>
    <name evidence="1" type="ORF">BS47DRAFT_537971</name>
</gene>
<organism evidence="1 2">
    <name type="scientific">Hydnum rufescens UP504</name>
    <dbReference type="NCBI Taxonomy" id="1448309"/>
    <lineage>
        <taxon>Eukaryota</taxon>
        <taxon>Fungi</taxon>
        <taxon>Dikarya</taxon>
        <taxon>Basidiomycota</taxon>
        <taxon>Agaricomycotina</taxon>
        <taxon>Agaricomycetes</taxon>
        <taxon>Cantharellales</taxon>
        <taxon>Hydnaceae</taxon>
        <taxon>Hydnum</taxon>
    </lineage>
</organism>
<proteinExistence type="predicted"/>
<dbReference type="EMBL" id="MU129154">
    <property type="protein sequence ID" value="KAF9505430.1"/>
    <property type="molecule type" value="Genomic_DNA"/>
</dbReference>
<dbReference type="AlphaFoldDB" id="A0A9P6AGG3"/>
<name>A0A9P6AGG3_9AGAM</name>
<accession>A0A9P6AGG3</accession>
<sequence>MDWHHSRGRGRRPTKINMFQLRRERSKPLKHQYVVLFFSPDCILRLDRRGDEDKAMDTIKRDGTDSIDTITDVTSLDDLDKTSDTLAEFHCQDSRVDLVDIIKICVGIHRDIEARRYTLQRFNCYFFSWTVLVATARHVVRWDTLPSDSPWETMSQNLAGTLSMRSADAMINLMIKGTVVAVMATRHTLKSQLSRTMSLRARLAWAMPEWLMRFALRLMLQMSGSRGCATLCGGGCNRSYYQRSGQLSILY</sequence>
<evidence type="ECO:0000313" key="1">
    <source>
        <dbReference type="EMBL" id="KAF9505430.1"/>
    </source>
</evidence>